<name>A0ACB8IH65_CITSI</name>
<proteinExistence type="predicted"/>
<sequence>MIFNNTQMPSTRTIVSAAASTTATFMVIRSIARDYLPREVQSYFALKLRDFISRFSNELTLVIDEYDGGLNQNKLFKAAKLYLEPKIPPNVKRIKINLPKKETNISLSVEKNEEIVDVFNGVHLKWKFESKPTPSEVINNRPFNGYRVKTDAAYFELSFHKKNKDFVLRTYIPHVLKKSKEISQKKKTLKLFTLGSQRGLIGDKSIWQSVNLDHPATFDTLAMDFDMKKMIMDDLERFLQRKEFYRRVGKAWKRGYLLYGPPGTGKSSLIAAMANYLKFDDIDCCIELQDRLSRARAANPDFLISGYEQQKQYHITLSGLLNFIDGLWSSCGDERIIIFTTNHKERLDPALLRPGRMDMHINMSHCTPCGFKMLASNYLGITEHPLFAEIEKLIETAKVTPADVAEQLMRNEAPEFALSGLIEFLESKKRANDGSEAKEAEERAVQAEQKVLEISEE</sequence>
<protein>
    <submittedName>
        <fullName evidence="1">Protein HYPER-SENSITIVITY-RELATED 4</fullName>
    </submittedName>
</protein>
<gene>
    <name evidence="1" type="ORF">KPL71_023114</name>
</gene>
<comment type="caution">
    <text evidence="1">The sequence shown here is derived from an EMBL/GenBank/DDBJ whole genome shotgun (WGS) entry which is preliminary data.</text>
</comment>
<dbReference type="Proteomes" id="UP000829398">
    <property type="component" value="Chromosome 8"/>
</dbReference>
<dbReference type="EMBL" id="CM039177">
    <property type="protein sequence ID" value="KAH9696265.1"/>
    <property type="molecule type" value="Genomic_DNA"/>
</dbReference>
<accession>A0ACB8IH65</accession>
<reference evidence="2" key="1">
    <citation type="journal article" date="2023" name="Hortic. Res.">
        <title>A chromosome-level phased genome enabling allele-level studies in sweet orange: a case study on citrus Huanglongbing tolerance.</title>
        <authorList>
            <person name="Wu B."/>
            <person name="Yu Q."/>
            <person name="Deng Z."/>
            <person name="Duan Y."/>
            <person name="Luo F."/>
            <person name="Gmitter F. Jr."/>
        </authorList>
    </citation>
    <scope>NUCLEOTIDE SEQUENCE [LARGE SCALE GENOMIC DNA]</scope>
    <source>
        <strain evidence="2">cv. Valencia</strain>
    </source>
</reference>
<evidence type="ECO:0000313" key="2">
    <source>
        <dbReference type="Proteomes" id="UP000829398"/>
    </source>
</evidence>
<evidence type="ECO:0000313" key="1">
    <source>
        <dbReference type="EMBL" id="KAH9696265.1"/>
    </source>
</evidence>
<organism evidence="1 2">
    <name type="scientific">Citrus sinensis</name>
    <name type="common">Sweet orange</name>
    <name type="synonym">Citrus aurantium var. sinensis</name>
    <dbReference type="NCBI Taxonomy" id="2711"/>
    <lineage>
        <taxon>Eukaryota</taxon>
        <taxon>Viridiplantae</taxon>
        <taxon>Streptophyta</taxon>
        <taxon>Embryophyta</taxon>
        <taxon>Tracheophyta</taxon>
        <taxon>Spermatophyta</taxon>
        <taxon>Magnoliopsida</taxon>
        <taxon>eudicotyledons</taxon>
        <taxon>Gunneridae</taxon>
        <taxon>Pentapetalae</taxon>
        <taxon>rosids</taxon>
        <taxon>malvids</taxon>
        <taxon>Sapindales</taxon>
        <taxon>Rutaceae</taxon>
        <taxon>Aurantioideae</taxon>
        <taxon>Citrus</taxon>
    </lineage>
</organism>
<keyword evidence="2" id="KW-1185">Reference proteome</keyword>